<keyword evidence="3 5" id="KW-1133">Transmembrane helix</keyword>
<feature type="domain" description="Amino acid transporter transmembrane" evidence="6">
    <location>
        <begin position="9"/>
        <end position="380"/>
    </location>
</feature>
<dbReference type="AlphaFoldDB" id="A0A5K1U0I2"/>
<dbReference type="EMBL" id="BDEQ01000001">
    <property type="protein sequence ID" value="GAT92537.1"/>
    <property type="molecule type" value="Genomic_DNA"/>
</dbReference>
<sequence>MSPFAKGESGIIATIFNLANTIIGNGTLAMPFAMLYSGWGGGLILMTGAYILSVITIYFLTISCEITGKATYKEISKVIGGKLLSTIVQAIAMFYTTGTCIGYIIFLGGFLPYILNTNAFYSDRSFLIVIISFILIYPLSFSKTLDALKYFSIGAVVCVTYTAIVIVVESFTTYYSPDVKAFVINWSTFRGFPIMTGAFCCHYNVFRFYVELKNRSVMKLTYISIASTMIAYIAYALVGIFGYKSMGRDVQGNILISYPRNDKFIVWGCIAFCFIMAASFPLVHFAQRSLLDVMIFDRWKESGIRRITESLVLVSFVILVAVAVKDIEIVLAYNGATFGVMIVYVFPAYFAYKLTNGWRKIMALIVMILGIIIGIVGVVLTTLDLCGVSK</sequence>
<evidence type="ECO:0000256" key="3">
    <source>
        <dbReference type="ARBA" id="ARBA00022989"/>
    </source>
</evidence>
<feature type="transmembrane region" description="Helical" evidence="5">
    <location>
        <begin position="42"/>
        <end position="62"/>
    </location>
</feature>
<feature type="transmembrane region" description="Helical" evidence="5">
    <location>
        <begin position="330"/>
        <end position="352"/>
    </location>
</feature>
<evidence type="ECO:0000256" key="5">
    <source>
        <dbReference type="SAM" id="Phobius"/>
    </source>
</evidence>
<gene>
    <name evidence="7" type="ORF">CL6EHI_182750</name>
</gene>
<evidence type="ECO:0000313" key="8">
    <source>
        <dbReference type="Proteomes" id="UP000078387"/>
    </source>
</evidence>
<feature type="transmembrane region" description="Helical" evidence="5">
    <location>
        <begin position="364"/>
        <end position="383"/>
    </location>
</feature>
<dbReference type="OMA" id="QDFWKRS"/>
<evidence type="ECO:0000256" key="1">
    <source>
        <dbReference type="ARBA" id="ARBA00004141"/>
    </source>
</evidence>
<dbReference type="InterPro" id="IPR013057">
    <property type="entry name" value="AA_transpt_TM"/>
</dbReference>
<keyword evidence="2 5" id="KW-0812">Transmembrane</keyword>
<feature type="transmembrane region" description="Helical" evidence="5">
    <location>
        <begin position="151"/>
        <end position="171"/>
    </location>
</feature>
<reference evidence="7 8" key="1">
    <citation type="submission" date="2016-05" db="EMBL/GenBank/DDBJ databases">
        <title>First whole genome sequencing of Entamoeba histolytica HM1:IMSS-clone-6.</title>
        <authorList>
            <person name="Mukherjee Avik.K."/>
            <person name="Izumyama S."/>
            <person name="Nakada-Tsukui K."/>
            <person name="Nozaki T."/>
        </authorList>
    </citation>
    <scope>NUCLEOTIDE SEQUENCE [LARGE SCALE GENOMIC DNA]</scope>
    <source>
        <strain evidence="7 8">HM1:IMSS clone 6</strain>
    </source>
</reference>
<evidence type="ECO:0000313" key="7">
    <source>
        <dbReference type="EMBL" id="GAT92537.1"/>
    </source>
</evidence>
<dbReference type="GO" id="GO:0015179">
    <property type="term" value="F:L-amino acid transmembrane transporter activity"/>
    <property type="evidence" value="ECO:0007669"/>
    <property type="project" value="TreeGrafter"/>
</dbReference>
<dbReference type="VEuPathDB" id="AmoebaDB:EHI8A_003660"/>
<dbReference type="Pfam" id="PF01490">
    <property type="entry name" value="Aa_trans"/>
    <property type="match status" value="1"/>
</dbReference>
<feature type="transmembrane region" description="Helical" evidence="5">
    <location>
        <begin position="12"/>
        <end position="36"/>
    </location>
</feature>
<dbReference type="Proteomes" id="UP000078387">
    <property type="component" value="Unassembled WGS sequence"/>
</dbReference>
<keyword evidence="4 5" id="KW-0472">Membrane</keyword>
<feature type="transmembrane region" description="Helical" evidence="5">
    <location>
        <begin position="222"/>
        <end position="244"/>
    </location>
</feature>
<evidence type="ECO:0000259" key="6">
    <source>
        <dbReference type="Pfam" id="PF01490"/>
    </source>
</evidence>
<dbReference type="VEuPathDB" id="AmoebaDB:KM1_002470"/>
<dbReference type="GO" id="GO:0016020">
    <property type="term" value="C:membrane"/>
    <property type="evidence" value="ECO:0007669"/>
    <property type="project" value="UniProtKB-SubCell"/>
</dbReference>
<dbReference type="PANTHER" id="PTHR22950:SF652">
    <property type="entry name" value="TRANSMEMBRANE AMINO ACID TRANSPORTER FAMILY PROTEIN"/>
    <property type="match status" value="1"/>
</dbReference>
<organism evidence="7 8">
    <name type="scientific">Entamoeba histolytica</name>
    <dbReference type="NCBI Taxonomy" id="5759"/>
    <lineage>
        <taxon>Eukaryota</taxon>
        <taxon>Amoebozoa</taxon>
        <taxon>Evosea</taxon>
        <taxon>Archamoebae</taxon>
        <taxon>Mastigamoebida</taxon>
        <taxon>Entamoebidae</taxon>
        <taxon>Entamoeba</taxon>
    </lineage>
</organism>
<accession>A0A5K1U0I2</accession>
<feature type="transmembrane region" description="Helical" evidence="5">
    <location>
        <begin position="121"/>
        <end position="139"/>
    </location>
</feature>
<comment type="subcellular location">
    <subcellularLocation>
        <location evidence="1">Membrane</location>
        <topology evidence="1">Multi-pass membrane protein</topology>
    </subcellularLocation>
</comment>
<name>A0A5K1U0I2_ENTHI</name>
<dbReference type="PANTHER" id="PTHR22950">
    <property type="entry name" value="AMINO ACID TRANSPORTER"/>
    <property type="match status" value="1"/>
</dbReference>
<protein>
    <submittedName>
        <fullName evidence="7">Amino acid transporter putative</fullName>
    </submittedName>
</protein>
<feature type="transmembrane region" description="Helical" evidence="5">
    <location>
        <begin position="191"/>
        <end position="210"/>
    </location>
</feature>
<dbReference type="VEuPathDB" id="AmoebaDB:EHI_182750"/>
<feature type="transmembrane region" description="Helical" evidence="5">
    <location>
        <begin position="264"/>
        <end position="286"/>
    </location>
</feature>
<comment type="caution">
    <text evidence="7">The sequence shown here is derived from an EMBL/GenBank/DDBJ whole genome shotgun (WGS) entry which is preliminary data.</text>
</comment>
<dbReference type="VEuPathDB" id="AmoebaDB:EHI5A_001620"/>
<evidence type="ECO:0000256" key="2">
    <source>
        <dbReference type="ARBA" id="ARBA00022692"/>
    </source>
</evidence>
<feature type="transmembrane region" description="Helical" evidence="5">
    <location>
        <begin position="307"/>
        <end position="324"/>
    </location>
</feature>
<proteinExistence type="predicted"/>
<evidence type="ECO:0000256" key="4">
    <source>
        <dbReference type="ARBA" id="ARBA00023136"/>
    </source>
</evidence>
<feature type="transmembrane region" description="Helical" evidence="5">
    <location>
        <begin position="83"/>
        <end position="115"/>
    </location>
</feature>
<dbReference type="VEuPathDB" id="AmoebaDB:EHI7A_003680"/>